<dbReference type="AlphaFoldDB" id="E2AL11"/>
<organism evidence="4">
    <name type="scientific">Camponotus floridanus</name>
    <name type="common">Florida carpenter ant</name>
    <dbReference type="NCBI Taxonomy" id="104421"/>
    <lineage>
        <taxon>Eukaryota</taxon>
        <taxon>Metazoa</taxon>
        <taxon>Ecdysozoa</taxon>
        <taxon>Arthropoda</taxon>
        <taxon>Hexapoda</taxon>
        <taxon>Insecta</taxon>
        <taxon>Pterygota</taxon>
        <taxon>Neoptera</taxon>
        <taxon>Endopterygota</taxon>
        <taxon>Hymenoptera</taxon>
        <taxon>Apocrita</taxon>
        <taxon>Aculeata</taxon>
        <taxon>Formicoidea</taxon>
        <taxon>Formicidae</taxon>
        <taxon>Formicinae</taxon>
        <taxon>Camponotus</taxon>
    </lineage>
</organism>
<dbReference type="EMBL" id="GL440425">
    <property type="protein sequence ID" value="EFN65928.1"/>
    <property type="molecule type" value="Genomic_DNA"/>
</dbReference>
<reference evidence="3 4" key="1">
    <citation type="journal article" date="2010" name="Science">
        <title>Genomic comparison of the ants Camponotus floridanus and Harpegnathos saltator.</title>
        <authorList>
            <person name="Bonasio R."/>
            <person name="Zhang G."/>
            <person name="Ye C."/>
            <person name="Mutti N.S."/>
            <person name="Fang X."/>
            <person name="Qin N."/>
            <person name="Donahue G."/>
            <person name="Yang P."/>
            <person name="Li Q."/>
            <person name="Li C."/>
            <person name="Zhang P."/>
            <person name="Huang Z."/>
            <person name="Berger S.L."/>
            <person name="Reinberg D."/>
            <person name="Wang J."/>
            <person name="Liebig J."/>
        </authorList>
    </citation>
    <scope>NUCLEOTIDE SEQUENCE [LARGE SCALE GENOMIC DNA]</scope>
    <source>
        <strain evidence="4">C129</strain>
    </source>
</reference>
<feature type="binding site" evidence="1">
    <location>
        <position position="3"/>
    </location>
    <ligand>
        <name>Zn(2+)</name>
        <dbReference type="ChEBI" id="CHEBI:29105"/>
    </ligand>
</feature>
<dbReference type="GO" id="GO:0005634">
    <property type="term" value="C:nucleus"/>
    <property type="evidence" value="ECO:0007669"/>
    <property type="project" value="InterPro"/>
</dbReference>
<dbReference type="Proteomes" id="UP000000311">
    <property type="component" value="Unassembled WGS sequence"/>
</dbReference>
<dbReference type="GO" id="GO:0008270">
    <property type="term" value="F:zinc ion binding"/>
    <property type="evidence" value="ECO:0007669"/>
    <property type="project" value="UniProtKB-UniRule"/>
</dbReference>
<name>E2AL11_CAMFO</name>
<dbReference type="SUPFAM" id="SSF57716">
    <property type="entry name" value="Glucocorticoid receptor-like (DNA-binding domain)"/>
    <property type="match status" value="1"/>
</dbReference>
<dbReference type="InParanoid" id="E2AL11"/>
<feature type="binding site" evidence="1">
    <location>
        <position position="52"/>
    </location>
    <ligand>
        <name>Zn(2+)</name>
        <dbReference type="ChEBI" id="CHEBI:29105"/>
    </ligand>
</feature>
<feature type="non-terminal residue" evidence="3">
    <location>
        <position position="76"/>
    </location>
</feature>
<dbReference type="PROSITE" id="PS51915">
    <property type="entry name" value="ZAD"/>
    <property type="match status" value="1"/>
</dbReference>
<keyword evidence="1" id="KW-0479">Metal-binding</keyword>
<proteinExistence type="predicted"/>
<feature type="binding site" evidence="1">
    <location>
        <position position="55"/>
    </location>
    <ligand>
        <name>Zn(2+)</name>
        <dbReference type="ChEBI" id="CHEBI:29105"/>
    </ligand>
</feature>
<feature type="domain" description="ZAD" evidence="2">
    <location>
        <begin position="1"/>
        <end position="76"/>
    </location>
</feature>
<dbReference type="OrthoDB" id="9411774at2759"/>
<keyword evidence="1" id="KW-0862">Zinc</keyword>
<dbReference type="Gene3D" id="3.40.1800.20">
    <property type="match status" value="1"/>
</dbReference>
<dbReference type="Pfam" id="PF07776">
    <property type="entry name" value="zf-AD"/>
    <property type="match status" value="1"/>
</dbReference>
<evidence type="ECO:0000256" key="1">
    <source>
        <dbReference type="PROSITE-ProRule" id="PRU01263"/>
    </source>
</evidence>
<sequence length="76" mass="8484">HFCRTCANACDNLIPIFEDEGVEHDLPSKILKYLPIHVCIISKSDTLPLKLCHHCAGTLLAWHELSEGCLSAEKKL</sequence>
<protein>
    <recommendedName>
        <fullName evidence="2">ZAD domain-containing protein</fullName>
    </recommendedName>
</protein>
<dbReference type="InterPro" id="IPR012934">
    <property type="entry name" value="Znf_AD"/>
</dbReference>
<evidence type="ECO:0000313" key="4">
    <source>
        <dbReference type="Proteomes" id="UP000000311"/>
    </source>
</evidence>
<keyword evidence="1" id="KW-0863">Zinc-finger</keyword>
<feature type="binding site" evidence="1">
    <location>
        <position position="6"/>
    </location>
    <ligand>
        <name>Zn(2+)</name>
        <dbReference type="ChEBI" id="CHEBI:29105"/>
    </ligand>
</feature>
<gene>
    <name evidence="3" type="ORF">EAG_09233</name>
</gene>
<accession>E2AL11</accession>
<keyword evidence="4" id="KW-1185">Reference proteome</keyword>
<evidence type="ECO:0000313" key="3">
    <source>
        <dbReference type="EMBL" id="EFN65928.1"/>
    </source>
</evidence>
<evidence type="ECO:0000259" key="2">
    <source>
        <dbReference type="PROSITE" id="PS51915"/>
    </source>
</evidence>
<feature type="non-terminal residue" evidence="3">
    <location>
        <position position="1"/>
    </location>
</feature>